<proteinExistence type="predicted"/>
<dbReference type="Proteomes" id="UP000054815">
    <property type="component" value="Unassembled WGS sequence"/>
</dbReference>
<organism evidence="1 2">
    <name type="scientific">Trichinella pseudospiralis</name>
    <name type="common">Parasitic roundworm</name>
    <dbReference type="NCBI Taxonomy" id="6337"/>
    <lineage>
        <taxon>Eukaryota</taxon>
        <taxon>Metazoa</taxon>
        <taxon>Ecdysozoa</taxon>
        <taxon>Nematoda</taxon>
        <taxon>Enoplea</taxon>
        <taxon>Dorylaimia</taxon>
        <taxon>Trichinellida</taxon>
        <taxon>Trichinellidae</taxon>
        <taxon>Trichinella</taxon>
    </lineage>
</organism>
<comment type="caution">
    <text evidence="1">The sequence shown here is derived from an EMBL/GenBank/DDBJ whole genome shotgun (WGS) entry which is preliminary data.</text>
</comment>
<dbReference type="EMBL" id="JYDU01000336">
    <property type="protein sequence ID" value="KRX86787.1"/>
    <property type="molecule type" value="Genomic_DNA"/>
</dbReference>
<sequence>LYVEAHFNQKRLSANKERMHRSSIVQIFLPLICYQKLLKYDNINPARGILFPSDNINPTNCMELLKLHVSSSLVSFPHTDGKFLLFHFPLILFYHI</sequence>
<evidence type="ECO:0000313" key="1">
    <source>
        <dbReference type="EMBL" id="KRX86787.1"/>
    </source>
</evidence>
<protein>
    <submittedName>
        <fullName evidence="1">Uncharacterized protein</fullName>
    </submittedName>
</protein>
<dbReference type="AlphaFoldDB" id="A0A0V0XGP9"/>
<name>A0A0V0XGP9_TRIPS</name>
<feature type="non-terminal residue" evidence="1">
    <location>
        <position position="1"/>
    </location>
</feature>
<evidence type="ECO:0000313" key="2">
    <source>
        <dbReference type="Proteomes" id="UP000054815"/>
    </source>
</evidence>
<reference evidence="1 2" key="1">
    <citation type="submission" date="2015-01" db="EMBL/GenBank/DDBJ databases">
        <title>Evolution of Trichinella species and genotypes.</title>
        <authorList>
            <person name="Korhonen P.K."/>
            <person name="Edoardo P."/>
            <person name="Giuseppe L.R."/>
            <person name="Gasser R.B."/>
        </authorList>
    </citation>
    <scope>NUCLEOTIDE SEQUENCE [LARGE SCALE GENOMIC DNA]</scope>
    <source>
        <strain evidence="1">ISS141</strain>
    </source>
</reference>
<accession>A0A0V0XGP9</accession>
<gene>
    <name evidence="1" type="ORF">T4E_11407</name>
</gene>